<dbReference type="InterPro" id="IPR038063">
    <property type="entry name" value="Transpep_catalytic_dom"/>
</dbReference>
<dbReference type="SUPFAM" id="SSF141523">
    <property type="entry name" value="L,D-transpeptidase catalytic domain-like"/>
    <property type="match status" value="1"/>
</dbReference>
<comment type="similarity">
    <text evidence="2">Belongs to the YkuD family.</text>
</comment>
<dbReference type="STRING" id="1121439.dsat_1704"/>
<evidence type="ECO:0000256" key="3">
    <source>
        <dbReference type="ARBA" id="ARBA00022679"/>
    </source>
</evidence>
<keyword evidence="11" id="KW-1185">Reference proteome</keyword>
<feature type="domain" description="L,D-TPase catalytic" evidence="9">
    <location>
        <begin position="38"/>
        <end position="168"/>
    </location>
</feature>
<dbReference type="GO" id="GO:0016740">
    <property type="term" value="F:transferase activity"/>
    <property type="evidence" value="ECO:0007669"/>
    <property type="project" value="UniProtKB-KW"/>
</dbReference>
<protein>
    <submittedName>
        <fullName evidence="10">ErfK/YbiS/YcfS/YnhG family protein</fullName>
    </submittedName>
</protein>
<evidence type="ECO:0000256" key="8">
    <source>
        <dbReference type="SAM" id="SignalP"/>
    </source>
</evidence>
<dbReference type="eggNOG" id="COG3034">
    <property type="taxonomic scope" value="Bacteria"/>
</dbReference>
<dbReference type="GO" id="GO:0008360">
    <property type="term" value="P:regulation of cell shape"/>
    <property type="evidence" value="ECO:0007669"/>
    <property type="project" value="UniProtKB-UniRule"/>
</dbReference>
<dbReference type="GO" id="GO:0009252">
    <property type="term" value="P:peptidoglycan biosynthetic process"/>
    <property type="evidence" value="ECO:0007669"/>
    <property type="project" value="UniProtKB-UniPathway"/>
</dbReference>
<proteinExistence type="inferred from homology"/>
<name>S7TH86_9BACT</name>
<evidence type="ECO:0000313" key="11">
    <source>
        <dbReference type="Proteomes" id="UP000014975"/>
    </source>
</evidence>
<dbReference type="PANTHER" id="PTHR36699:SF1">
    <property type="entry name" value="L,D-TRANSPEPTIDASE YAFK-RELATED"/>
    <property type="match status" value="1"/>
</dbReference>
<keyword evidence="4 7" id="KW-0133">Cell shape</keyword>
<dbReference type="OrthoDB" id="9809748at2"/>
<dbReference type="PROSITE" id="PS52029">
    <property type="entry name" value="LD_TPASE"/>
    <property type="match status" value="1"/>
</dbReference>
<evidence type="ECO:0000256" key="2">
    <source>
        <dbReference type="ARBA" id="ARBA00005992"/>
    </source>
</evidence>
<dbReference type="InterPro" id="IPR056203">
    <property type="entry name" value="Cds6_C"/>
</dbReference>
<evidence type="ECO:0000256" key="1">
    <source>
        <dbReference type="ARBA" id="ARBA00004752"/>
    </source>
</evidence>
<dbReference type="UniPathway" id="UPA00219"/>
<dbReference type="RefSeq" id="WP_020885590.1">
    <property type="nucleotide sequence ID" value="NZ_ATHI01000001.1"/>
</dbReference>
<feature type="chain" id="PRO_5004544495" evidence="8">
    <location>
        <begin position="25"/>
        <end position="423"/>
    </location>
</feature>
<dbReference type="GO" id="GO:0071555">
    <property type="term" value="P:cell wall organization"/>
    <property type="evidence" value="ECO:0007669"/>
    <property type="project" value="UniProtKB-UniRule"/>
</dbReference>
<feature type="active site" description="Proton donor/acceptor" evidence="7">
    <location>
        <position position="130"/>
    </location>
</feature>
<comment type="pathway">
    <text evidence="1 7">Cell wall biogenesis; peptidoglycan biosynthesis.</text>
</comment>
<keyword evidence="3" id="KW-0808">Transferase</keyword>
<evidence type="ECO:0000256" key="4">
    <source>
        <dbReference type="ARBA" id="ARBA00022960"/>
    </source>
</evidence>
<dbReference type="Gene3D" id="2.40.440.10">
    <property type="entry name" value="L,D-transpeptidase catalytic domain-like"/>
    <property type="match status" value="1"/>
</dbReference>
<dbReference type="PATRIC" id="fig|1121439.3.peg.88"/>
<organism evidence="10 11">
    <name type="scientific">Alkalidesulfovibrio alkalitolerans DSM 16529</name>
    <dbReference type="NCBI Taxonomy" id="1121439"/>
    <lineage>
        <taxon>Bacteria</taxon>
        <taxon>Pseudomonadati</taxon>
        <taxon>Thermodesulfobacteriota</taxon>
        <taxon>Desulfovibrionia</taxon>
        <taxon>Desulfovibrionales</taxon>
        <taxon>Desulfovibrionaceae</taxon>
        <taxon>Alkalidesulfovibrio</taxon>
    </lineage>
</organism>
<evidence type="ECO:0000259" key="9">
    <source>
        <dbReference type="PROSITE" id="PS52029"/>
    </source>
</evidence>
<dbReference type="SUPFAM" id="SSF54427">
    <property type="entry name" value="NTF2-like"/>
    <property type="match status" value="1"/>
</dbReference>
<sequence length="423" mass="47878">MKPVAAVSAVLTMVVWLCASTTHAFSLNIEDYPDAPPFFLAVAKDSETFYAFGRRSPLTAIHTLPCTTGQGAGDKFKEGDLKTPEGVYFIQRTLTRGLDWGLYGDLAFTLNYPNPVDRLKGKTGSGIWIHGRGQTIVPRDTQGCVALNNPDLHSIKASLTRGTPVVIARDVVVNDAPGDTSRTASEIVGLLEQWRQSWRARSNEYFRFYDQKRYVEPGAPTFRAFRENKERIFASKSWIEVATYDVQILPGTDYWVTWFDQYYRTDTFVSQVHKRLYWQRDKEGNWIIVGAEYDRPERDLEQLYLSEARDRVSGLVENWRQAWESGDIVAYSRHYAPAAVQDARQGIEAIVVQKTTLWENNPPRRVELSGLSVDLHPAGLRVTFVQDYESASGFADRGVKTLLLEPTASGWRIVSETWTKSSS</sequence>
<dbReference type="Gene3D" id="3.10.450.50">
    <property type="match status" value="1"/>
</dbReference>
<dbReference type="CDD" id="cd16913">
    <property type="entry name" value="YkuD_like"/>
    <property type="match status" value="1"/>
</dbReference>
<dbReference type="Pfam" id="PF24125">
    <property type="entry name" value="Cds6_C"/>
    <property type="match status" value="2"/>
</dbReference>
<dbReference type="GO" id="GO:0004180">
    <property type="term" value="F:carboxypeptidase activity"/>
    <property type="evidence" value="ECO:0007669"/>
    <property type="project" value="UniProtKB-ARBA"/>
</dbReference>
<dbReference type="Pfam" id="PF03734">
    <property type="entry name" value="YkuD"/>
    <property type="match status" value="1"/>
</dbReference>
<keyword evidence="5 7" id="KW-0573">Peptidoglycan synthesis</keyword>
<dbReference type="Proteomes" id="UP000014975">
    <property type="component" value="Unassembled WGS sequence"/>
</dbReference>
<comment type="caution">
    <text evidence="10">The sequence shown here is derived from an EMBL/GenBank/DDBJ whole genome shotgun (WGS) entry which is preliminary data.</text>
</comment>
<dbReference type="InterPro" id="IPR032710">
    <property type="entry name" value="NTF2-like_dom_sf"/>
</dbReference>
<keyword evidence="8" id="KW-0732">Signal</keyword>
<dbReference type="EMBL" id="ATHI01000001">
    <property type="protein sequence ID" value="EPR36176.1"/>
    <property type="molecule type" value="Genomic_DNA"/>
</dbReference>
<dbReference type="AlphaFoldDB" id="S7TH86"/>
<dbReference type="PANTHER" id="PTHR36699">
    <property type="entry name" value="LD-TRANSPEPTIDASE"/>
    <property type="match status" value="1"/>
</dbReference>
<gene>
    <name evidence="10" type="ORF">dsat_1704</name>
</gene>
<evidence type="ECO:0000256" key="5">
    <source>
        <dbReference type="ARBA" id="ARBA00022984"/>
    </source>
</evidence>
<evidence type="ECO:0000256" key="6">
    <source>
        <dbReference type="ARBA" id="ARBA00023316"/>
    </source>
</evidence>
<feature type="active site" description="Nucleophile" evidence="7">
    <location>
        <position position="144"/>
    </location>
</feature>
<accession>S7TH86</accession>
<dbReference type="InterPro" id="IPR005490">
    <property type="entry name" value="LD_TPept_cat_dom"/>
</dbReference>
<evidence type="ECO:0000256" key="7">
    <source>
        <dbReference type="PROSITE-ProRule" id="PRU01373"/>
    </source>
</evidence>
<evidence type="ECO:0000313" key="10">
    <source>
        <dbReference type="EMBL" id="EPR36176.1"/>
    </source>
</evidence>
<reference evidence="10 11" key="1">
    <citation type="journal article" date="2013" name="Genome Announc.">
        <title>Draft genome sequences for three mercury-methylating, sulfate-reducing bacteria.</title>
        <authorList>
            <person name="Brown S.D."/>
            <person name="Hurt R.A.Jr."/>
            <person name="Gilmour C.C."/>
            <person name="Elias D.A."/>
        </authorList>
    </citation>
    <scope>NUCLEOTIDE SEQUENCE [LARGE SCALE GENOMIC DNA]</scope>
    <source>
        <strain evidence="10 11">DSM 16529</strain>
    </source>
</reference>
<feature type="signal peptide" evidence="8">
    <location>
        <begin position="1"/>
        <end position="24"/>
    </location>
</feature>
<keyword evidence="6 7" id="KW-0961">Cell wall biogenesis/degradation</keyword>